<dbReference type="AlphaFoldDB" id="A0A336N9R9"/>
<reference evidence="10 11" key="1">
    <citation type="submission" date="2018-06" db="EMBL/GenBank/DDBJ databases">
        <authorList>
            <consortium name="Pathogen Informatics"/>
            <person name="Doyle S."/>
        </authorList>
    </citation>
    <scope>NUCLEOTIDE SEQUENCE [LARGE SCALE GENOMIC DNA]</scope>
    <source>
        <strain evidence="10 11">NCTC5908</strain>
    </source>
</reference>
<dbReference type="InterPro" id="IPR003385">
    <property type="entry name" value="Glyco_hydro_77"/>
</dbReference>
<evidence type="ECO:0000256" key="5">
    <source>
        <dbReference type="ARBA" id="ARBA00022676"/>
    </source>
</evidence>
<organism evidence="10 11">
    <name type="scientific">Aggregatibacter aphrophilus</name>
    <name type="common">Haemophilus aphrophilus</name>
    <dbReference type="NCBI Taxonomy" id="732"/>
    <lineage>
        <taxon>Bacteria</taxon>
        <taxon>Pseudomonadati</taxon>
        <taxon>Pseudomonadota</taxon>
        <taxon>Gammaproteobacteria</taxon>
        <taxon>Pasteurellales</taxon>
        <taxon>Pasteurellaceae</taxon>
        <taxon>Aggregatibacter</taxon>
    </lineage>
</organism>
<dbReference type="Pfam" id="PF02446">
    <property type="entry name" value="Glyco_hydro_77"/>
    <property type="match status" value="1"/>
</dbReference>
<comment type="catalytic activity">
    <reaction evidence="1">
        <text>Transfers a segment of a (1-&gt;4)-alpha-D-glucan to a new position in an acceptor, which may be glucose or a (1-&gt;4)-alpha-D-glucan.</text>
        <dbReference type="EC" id="2.4.1.25"/>
    </reaction>
</comment>
<evidence type="ECO:0000256" key="8">
    <source>
        <dbReference type="ARBA" id="ARBA00031423"/>
    </source>
</evidence>
<keyword evidence="7" id="KW-0119">Carbohydrate metabolism</keyword>
<protein>
    <recommendedName>
        <fullName evidence="4">4-alpha-glucanotransferase</fullName>
        <ecNumber evidence="3">2.4.1.25</ecNumber>
    </recommendedName>
    <alternativeName>
        <fullName evidence="8">Amylomaltase</fullName>
    </alternativeName>
    <alternativeName>
        <fullName evidence="9">Disproportionating enzyme</fullName>
    </alternativeName>
</protein>
<evidence type="ECO:0000256" key="2">
    <source>
        <dbReference type="ARBA" id="ARBA00005684"/>
    </source>
</evidence>
<comment type="similarity">
    <text evidence="2">Belongs to the disproportionating enzyme family.</text>
</comment>
<evidence type="ECO:0000313" key="10">
    <source>
        <dbReference type="EMBL" id="SSZ29692.1"/>
    </source>
</evidence>
<evidence type="ECO:0000256" key="1">
    <source>
        <dbReference type="ARBA" id="ARBA00000439"/>
    </source>
</evidence>
<dbReference type="EMBL" id="UFSP01000002">
    <property type="protein sequence ID" value="SSZ29692.1"/>
    <property type="molecule type" value="Genomic_DNA"/>
</dbReference>
<dbReference type="InterPro" id="IPR017853">
    <property type="entry name" value="GH"/>
</dbReference>
<name>A0A336N9R9_AGGAP</name>
<evidence type="ECO:0000256" key="3">
    <source>
        <dbReference type="ARBA" id="ARBA00012560"/>
    </source>
</evidence>
<evidence type="ECO:0000256" key="9">
    <source>
        <dbReference type="ARBA" id="ARBA00031501"/>
    </source>
</evidence>
<gene>
    <name evidence="10" type="ORF">NCTC5908_01498</name>
</gene>
<keyword evidence="5" id="KW-0328">Glycosyltransferase</keyword>
<dbReference type="SUPFAM" id="SSF51445">
    <property type="entry name" value="(Trans)glycosidases"/>
    <property type="match status" value="1"/>
</dbReference>
<evidence type="ECO:0000256" key="7">
    <source>
        <dbReference type="ARBA" id="ARBA00023277"/>
    </source>
</evidence>
<dbReference type="Proteomes" id="UP000253728">
    <property type="component" value="Unassembled WGS sequence"/>
</dbReference>
<evidence type="ECO:0000313" key="11">
    <source>
        <dbReference type="Proteomes" id="UP000253728"/>
    </source>
</evidence>
<proteinExistence type="inferred from homology"/>
<dbReference type="Gene3D" id="3.20.20.80">
    <property type="entry name" value="Glycosidases"/>
    <property type="match status" value="1"/>
</dbReference>
<evidence type="ECO:0000256" key="6">
    <source>
        <dbReference type="ARBA" id="ARBA00022679"/>
    </source>
</evidence>
<accession>A0A336N9R9</accession>
<dbReference type="EC" id="2.4.1.25" evidence="3"/>
<evidence type="ECO:0000256" key="4">
    <source>
        <dbReference type="ARBA" id="ARBA00020295"/>
    </source>
</evidence>
<keyword evidence="6 10" id="KW-0808">Transferase</keyword>
<sequence>MIDKQALLDSLHRDNYLSPDYWGDALSMAMHDNLNRQIHRYLAESQSQLVGVQLENLLSQEISFNLPGTSTEYPNWRKKLSQSLELIFDDPHMTSFLSFINQARKA</sequence>
<dbReference type="GO" id="GO:0005975">
    <property type="term" value="P:carbohydrate metabolic process"/>
    <property type="evidence" value="ECO:0007669"/>
    <property type="project" value="InterPro"/>
</dbReference>
<dbReference type="GO" id="GO:0004134">
    <property type="term" value="F:4-alpha-glucanotransferase activity"/>
    <property type="evidence" value="ECO:0007669"/>
    <property type="project" value="UniProtKB-EC"/>
</dbReference>